<dbReference type="Proteomes" id="UP001054889">
    <property type="component" value="Unassembled WGS sequence"/>
</dbReference>
<evidence type="ECO:0000313" key="6">
    <source>
        <dbReference type="Proteomes" id="UP001054889"/>
    </source>
</evidence>
<name>A0AAV5BZA2_ELECO</name>
<accession>A0AAV5BZA2</accession>
<dbReference type="GO" id="GO:0032259">
    <property type="term" value="P:methylation"/>
    <property type="evidence" value="ECO:0007669"/>
    <property type="project" value="UniProtKB-KW"/>
</dbReference>
<keyword evidence="3" id="KW-0949">S-adenosyl-L-methionine</keyword>
<evidence type="ECO:0000256" key="2">
    <source>
        <dbReference type="ARBA" id="ARBA00022679"/>
    </source>
</evidence>
<keyword evidence="1" id="KW-0489">Methyltransferase</keyword>
<feature type="compositionally biased region" description="Acidic residues" evidence="4">
    <location>
        <begin position="1"/>
        <end position="13"/>
    </location>
</feature>
<reference evidence="5" key="2">
    <citation type="submission" date="2021-12" db="EMBL/GenBank/DDBJ databases">
        <title>Resequencing data analysis of finger millet.</title>
        <authorList>
            <person name="Hatakeyama M."/>
            <person name="Aluri S."/>
            <person name="Balachadran M.T."/>
            <person name="Sivarajan S.R."/>
            <person name="Poveda L."/>
            <person name="Shimizu-Inatsugi R."/>
            <person name="Schlapbach R."/>
            <person name="Sreeman S.M."/>
            <person name="Shimizu K.K."/>
        </authorList>
    </citation>
    <scope>NUCLEOTIDE SEQUENCE</scope>
</reference>
<dbReference type="GO" id="GO:0016279">
    <property type="term" value="F:protein-lysine N-methyltransferase activity"/>
    <property type="evidence" value="ECO:0007669"/>
    <property type="project" value="TreeGrafter"/>
</dbReference>
<dbReference type="Gene3D" id="3.90.1410.10">
    <property type="entry name" value="set domain protein methyltransferase, domain 1"/>
    <property type="match status" value="1"/>
</dbReference>
<dbReference type="SUPFAM" id="SSF82199">
    <property type="entry name" value="SET domain"/>
    <property type="match status" value="1"/>
</dbReference>
<evidence type="ECO:0000256" key="3">
    <source>
        <dbReference type="ARBA" id="ARBA00022691"/>
    </source>
</evidence>
<dbReference type="PANTHER" id="PTHR13271">
    <property type="entry name" value="UNCHARACTERIZED PUTATIVE METHYLTRANSFERASE"/>
    <property type="match status" value="1"/>
</dbReference>
<dbReference type="Gene3D" id="3.90.1420.10">
    <property type="entry name" value="Rubisco LSMT, substrate-binding domain"/>
    <property type="match status" value="1"/>
</dbReference>
<comment type="caution">
    <text evidence="5">The sequence shown here is derived from an EMBL/GenBank/DDBJ whole genome shotgun (WGS) entry which is preliminary data.</text>
</comment>
<dbReference type="InterPro" id="IPR050600">
    <property type="entry name" value="SETD3_SETD6_MTase"/>
</dbReference>
<protein>
    <submittedName>
        <fullName evidence="5">Uncharacterized protein</fullName>
    </submittedName>
</protein>
<gene>
    <name evidence="5" type="primary">ga08146</name>
    <name evidence="5" type="ORF">PR202_ga08146</name>
</gene>
<keyword evidence="6" id="KW-1185">Reference proteome</keyword>
<keyword evidence="2" id="KW-0808">Transferase</keyword>
<reference evidence="5" key="1">
    <citation type="journal article" date="2018" name="DNA Res.">
        <title>Multiple hybrid de novo genome assembly of finger millet, an orphan allotetraploid crop.</title>
        <authorList>
            <person name="Hatakeyama M."/>
            <person name="Aluri S."/>
            <person name="Balachadran M.T."/>
            <person name="Sivarajan S.R."/>
            <person name="Patrignani A."/>
            <person name="Gruter S."/>
            <person name="Poveda L."/>
            <person name="Shimizu-Inatsugi R."/>
            <person name="Baeten J."/>
            <person name="Francoijs K.J."/>
            <person name="Nataraja K.N."/>
            <person name="Reddy Y.A.N."/>
            <person name="Phadnis S."/>
            <person name="Ravikumar R.L."/>
            <person name="Schlapbach R."/>
            <person name="Sreeman S.M."/>
            <person name="Shimizu K.K."/>
        </authorList>
    </citation>
    <scope>NUCLEOTIDE SEQUENCE</scope>
</reference>
<dbReference type="PANTHER" id="PTHR13271:SF134">
    <property type="entry name" value="OS01G0976450 PROTEIN"/>
    <property type="match status" value="1"/>
</dbReference>
<sequence length="237" mass="26615">MHMPEDDAGEEVEHEPVTPDAAPAGGGQLDETSPAGQGGTPATPPSRYINNLDASYEEGEPVIADRNYAVGEQVMIRYGKYSNATLALNFGFTLSRNIYDQARILVDMRDQEPLWAKKIDIWEKHRHPKYEDMPSCSWSKDSFVIKGVKSTKGKGMGVPEILRAFFRVFGATSPEDLFEMTVEATRTDGRLARRPLENIEKEIQAHRMLLLHLHDKIQTYSTAIEVRIPNVTENSLI</sequence>
<proteinExistence type="predicted"/>
<organism evidence="5 6">
    <name type="scientific">Eleusine coracana subsp. coracana</name>
    <dbReference type="NCBI Taxonomy" id="191504"/>
    <lineage>
        <taxon>Eukaryota</taxon>
        <taxon>Viridiplantae</taxon>
        <taxon>Streptophyta</taxon>
        <taxon>Embryophyta</taxon>
        <taxon>Tracheophyta</taxon>
        <taxon>Spermatophyta</taxon>
        <taxon>Magnoliopsida</taxon>
        <taxon>Liliopsida</taxon>
        <taxon>Poales</taxon>
        <taxon>Poaceae</taxon>
        <taxon>PACMAD clade</taxon>
        <taxon>Chloridoideae</taxon>
        <taxon>Cynodonteae</taxon>
        <taxon>Eleusininae</taxon>
        <taxon>Eleusine</taxon>
    </lineage>
</organism>
<evidence type="ECO:0000256" key="4">
    <source>
        <dbReference type="SAM" id="MobiDB-lite"/>
    </source>
</evidence>
<dbReference type="InterPro" id="IPR046341">
    <property type="entry name" value="SET_dom_sf"/>
</dbReference>
<dbReference type="EMBL" id="BQKI01000004">
    <property type="protein sequence ID" value="GJM91739.1"/>
    <property type="molecule type" value="Genomic_DNA"/>
</dbReference>
<evidence type="ECO:0000313" key="5">
    <source>
        <dbReference type="EMBL" id="GJM91739.1"/>
    </source>
</evidence>
<dbReference type="AlphaFoldDB" id="A0AAV5BZA2"/>
<evidence type="ECO:0000256" key="1">
    <source>
        <dbReference type="ARBA" id="ARBA00022603"/>
    </source>
</evidence>
<feature type="region of interest" description="Disordered" evidence="4">
    <location>
        <begin position="1"/>
        <end position="50"/>
    </location>
</feature>
<dbReference type="InterPro" id="IPR036464">
    <property type="entry name" value="Rubisco_LSMT_subst-bd_sf"/>
</dbReference>